<feature type="transmembrane region" description="Helical" evidence="2">
    <location>
        <begin position="402"/>
        <end position="430"/>
    </location>
</feature>
<dbReference type="Proteomes" id="UP000324585">
    <property type="component" value="Unassembled WGS sequence"/>
</dbReference>
<feature type="region of interest" description="Disordered" evidence="1">
    <location>
        <begin position="561"/>
        <end position="582"/>
    </location>
</feature>
<keyword evidence="2" id="KW-0472">Membrane</keyword>
<name>A0A5J4Z165_PORPP</name>
<evidence type="ECO:0000313" key="3">
    <source>
        <dbReference type="EMBL" id="KAA8497629.1"/>
    </source>
</evidence>
<comment type="caution">
    <text evidence="3">The sequence shown here is derived from an EMBL/GenBank/DDBJ whole genome shotgun (WGS) entry which is preliminary data.</text>
</comment>
<organism evidence="3 4">
    <name type="scientific">Porphyridium purpureum</name>
    <name type="common">Red alga</name>
    <name type="synonym">Porphyridium cruentum</name>
    <dbReference type="NCBI Taxonomy" id="35688"/>
    <lineage>
        <taxon>Eukaryota</taxon>
        <taxon>Rhodophyta</taxon>
        <taxon>Bangiophyceae</taxon>
        <taxon>Porphyridiales</taxon>
        <taxon>Porphyridiaceae</taxon>
        <taxon>Porphyridium</taxon>
    </lineage>
</organism>
<dbReference type="AlphaFoldDB" id="A0A5J4Z165"/>
<sequence length="788" mass="87364">MENDRQDATDAPGATVIRLPRSAFFLCSFDLESGQFLKAERLASRMQAFLDERRDDGKPGFSISVESHNDKVVKELVRCFDELTENNTLYQHSTRGLGRGLGVLVVGIEVSFWVSEQCVADLETAFLKITARAWSRNKILSALGTFRDPSSPVGFAHGSMQSLGFTMIKHALILMVTNSGVTFPTHRSVKLLEKSFPGHMFVLTIDRTNPISDVVHHRVDRVIVTHAGPCPAEPATFGLLAVDHKLSRLLEVRMRSTFAKYGGNPVQPFGKRYGASDLQTFADTHEAFTLNMSEYCSLVSPVHVQIRQAGQRFGFHVLQPFVCVLLSTIYIVITVGLTDPPVIESAGRICGPNLTQCSNSNAERYVSGLLDSFIYVMLPFWTAFLIHLVAKRHLLARLGKRALVICGIPWVAQSLEMYLSKLFALAFSWMSIEVHSVSPPDHFVQRFTHRVTRGAMLAFGRPDGRSIALSSAEAECLLFALQAKCVQTLGCGPDGVMDGHNPHKPRLFAKDDVAAPPTRRGKFMCENMLERLLLARDLGSDTMALDLKDSTSVHEIQSRHETIVSRGQSSNHQNGENADPLLLGSSKGQTTIATKLDQNMLSILQGKNTTKHSNLLNAQLDSLHMQYYGTMGHTATRLERTFTGLYESMYAEERAVRVTSFAPEADVDEVEKRRRKDVAVASMARLESSAILLCEGRYFSAERFVGLCVLFHAMARTCSVWWPRNWDMAHSQSHLKVVSTACPVSASDLGRVLRRSERMRRGQAGSDVRGSALKGTSHHGGDFYTTVI</sequence>
<gene>
    <name evidence="3" type="ORF">FVE85_5214</name>
</gene>
<evidence type="ECO:0000313" key="4">
    <source>
        <dbReference type="Proteomes" id="UP000324585"/>
    </source>
</evidence>
<protein>
    <submittedName>
        <fullName evidence="3">Uncharacterized protein</fullName>
    </submittedName>
</protein>
<evidence type="ECO:0000256" key="1">
    <source>
        <dbReference type="SAM" id="MobiDB-lite"/>
    </source>
</evidence>
<reference evidence="4" key="1">
    <citation type="journal article" date="2019" name="Nat. Commun.">
        <title>Expansion of phycobilisome linker gene families in mesophilic red algae.</title>
        <authorList>
            <person name="Lee J."/>
            <person name="Kim D."/>
            <person name="Bhattacharya D."/>
            <person name="Yoon H.S."/>
        </authorList>
    </citation>
    <scope>NUCLEOTIDE SEQUENCE [LARGE SCALE GENOMIC DNA]</scope>
    <source>
        <strain evidence="4">CCMP 1328</strain>
    </source>
</reference>
<dbReference type="EMBL" id="VRMN01000001">
    <property type="protein sequence ID" value="KAA8497629.1"/>
    <property type="molecule type" value="Genomic_DNA"/>
</dbReference>
<feature type="compositionally biased region" description="Polar residues" evidence="1">
    <location>
        <begin position="565"/>
        <end position="576"/>
    </location>
</feature>
<keyword evidence="2" id="KW-1133">Transmembrane helix</keyword>
<feature type="transmembrane region" description="Helical" evidence="2">
    <location>
        <begin position="313"/>
        <end position="333"/>
    </location>
</feature>
<evidence type="ECO:0000256" key="2">
    <source>
        <dbReference type="SAM" id="Phobius"/>
    </source>
</evidence>
<feature type="transmembrane region" description="Helical" evidence="2">
    <location>
        <begin position="372"/>
        <end position="390"/>
    </location>
</feature>
<proteinExistence type="predicted"/>
<accession>A0A5J4Z165</accession>
<dbReference type="OrthoDB" id="2018816at2759"/>
<keyword evidence="4" id="KW-1185">Reference proteome</keyword>
<keyword evidence="2" id="KW-0812">Transmembrane</keyword>